<keyword evidence="3" id="KW-0255">Endonuclease</keyword>
<dbReference type="AlphaFoldDB" id="A0A1M6IAI7"/>
<evidence type="ECO:0000313" key="4">
    <source>
        <dbReference type="Proteomes" id="UP000184080"/>
    </source>
</evidence>
<dbReference type="OrthoDB" id="9810873at2"/>
<keyword evidence="3" id="KW-0540">Nuclease</keyword>
<name>A0A1M6IAI7_9CLOT</name>
<evidence type="ECO:0000313" key="3">
    <source>
        <dbReference type="EMBL" id="SHJ31425.1"/>
    </source>
</evidence>
<organism evidence="3 4">
    <name type="scientific">Clostridium amylolyticum</name>
    <dbReference type="NCBI Taxonomy" id="1121298"/>
    <lineage>
        <taxon>Bacteria</taxon>
        <taxon>Bacillati</taxon>
        <taxon>Bacillota</taxon>
        <taxon>Clostridia</taxon>
        <taxon>Eubacteriales</taxon>
        <taxon>Clostridiaceae</taxon>
        <taxon>Clostridium</taxon>
    </lineage>
</organism>
<dbReference type="GO" id="GO:0004519">
    <property type="term" value="F:endonuclease activity"/>
    <property type="evidence" value="ECO:0007669"/>
    <property type="project" value="UniProtKB-KW"/>
</dbReference>
<dbReference type="EMBL" id="FQZO01000004">
    <property type="protein sequence ID" value="SHJ31425.1"/>
    <property type="molecule type" value="Genomic_DNA"/>
</dbReference>
<sequence length="624" mass="72944">MYISNIRIENYRSFYGVFSLELKPFTLVLGENNIGKSNLLDSIALVLSQDITMFKKRVLETEDINYRTRMEFKEKVLGMIDKNIEDEDLDIFPLVNISLIIDDMNDEQLAVVGDWHFEETLSKVKLTYTFKPRSGFNKKEWIKNQLEKLQQIKESSGSDIDLFKYIDFPISEYEYIVFGGDLTSNKCDNYYLKMLKVEILDALRDAKRELIANGDSKLLFKILDNGENKDYLEVKKILDSLDEGIKENIRIKELKDEINNYLKKISLYNENDKINFSFSSPEIKDIIKKLSLMYGDDPISIERNGLGKNNLLFISLLMSHLNNENNNIPTVFRVIGIEEPEAHLHPHIQTHLVRNIFNDLNDKIEKGIKDTQVIITTHSTHISSSTNLDNIVVLYNENGLVKNYYIGQGLVGEKEKYKKYLRKYLDATNSKMFFARKLILVEGIAEQILVPQFFRYTYGITLESIGCNVVNVNGVAFKNFLEIVKNGYFIKCGVITDKDEGTAVENRSTNLKEEYNSNVILIEDNQFTLEKEIIYNNKKYDEKNILLDIFKSMKPRLCKTYEDKWNKEIDTGVYFEKIKDEKSEFAFLLEEKIQEQLRLKEEGKEYYDFKVPQYILNIFNFIKE</sequence>
<dbReference type="InterPro" id="IPR027417">
    <property type="entry name" value="P-loop_NTPase"/>
</dbReference>
<dbReference type="SUPFAM" id="SSF52540">
    <property type="entry name" value="P-loop containing nucleoside triphosphate hydrolases"/>
    <property type="match status" value="1"/>
</dbReference>
<dbReference type="CDD" id="cd01026">
    <property type="entry name" value="TOPRIM_OLD"/>
    <property type="match status" value="1"/>
</dbReference>
<dbReference type="STRING" id="1121298.SAMN05444401_2716"/>
<keyword evidence="3" id="KW-0378">Hydrolase</keyword>
<proteinExistence type="predicted"/>
<feature type="domain" description="OLD protein-like TOPRIM" evidence="2">
    <location>
        <begin position="433"/>
        <end position="499"/>
    </location>
</feature>
<dbReference type="InterPro" id="IPR041685">
    <property type="entry name" value="AAA_GajA/Old/RecF-like"/>
</dbReference>
<reference evidence="3 4" key="1">
    <citation type="submission" date="2016-11" db="EMBL/GenBank/DDBJ databases">
        <authorList>
            <person name="Jaros S."/>
            <person name="Januszkiewicz K."/>
            <person name="Wedrychowicz H."/>
        </authorList>
    </citation>
    <scope>NUCLEOTIDE SEQUENCE [LARGE SCALE GENOMIC DNA]</scope>
    <source>
        <strain evidence="3 4">DSM 21864</strain>
    </source>
</reference>
<feature type="domain" description="Endonuclease GajA/Old nuclease/RecF-like AAA" evidence="1">
    <location>
        <begin position="1"/>
        <end position="382"/>
    </location>
</feature>
<dbReference type="InterPro" id="IPR034139">
    <property type="entry name" value="TOPRIM_OLD"/>
</dbReference>
<dbReference type="Gene3D" id="3.40.50.300">
    <property type="entry name" value="P-loop containing nucleotide triphosphate hydrolases"/>
    <property type="match status" value="1"/>
</dbReference>
<evidence type="ECO:0000259" key="2">
    <source>
        <dbReference type="Pfam" id="PF20469"/>
    </source>
</evidence>
<dbReference type="Proteomes" id="UP000184080">
    <property type="component" value="Unassembled WGS sequence"/>
</dbReference>
<evidence type="ECO:0000259" key="1">
    <source>
        <dbReference type="Pfam" id="PF13175"/>
    </source>
</evidence>
<dbReference type="Pfam" id="PF20469">
    <property type="entry name" value="OLD-like_TOPRIM"/>
    <property type="match status" value="1"/>
</dbReference>
<dbReference type="PANTHER" id="PTHR43581">
    <property type="entry name" value="ATP/GTP PHOSPHATASE"/>
    <property type="match status" value="1"/>
</dbReference>
<dbReference type="InterPro" id="IPR051396">
    <property type="entry name" value="Bact_Antivir_Def_Nuclease"/>
</dbReference>
<accession>A0A1M6IAI7</accession>
<dbReference type="PANTHER" id="PTHR43581:SF4">
    <property type="entry name" value="ATP_GTP PHOSPHATASE"/>
    <property type="match status" value="1"/>
</dbReference>
<gene>
    <name evidence="3" type="ORF">SAMN05444401_2716</name>
</gene>
<keyword evidence="4" id="KW-1185">Reference proteome</keyword>
<protein>
    <submittedName>
        <fullName evidence="3">Predicted ATP-dependent endonuclease of the OLD family, contains P-loop ATPase and TOPRIM domains</fullName>
    </submittedName>
</protein>
<dbReference type="RefSeq" id="WP_073007586.1">
    <property type="nucleotide sequence ID" value="NZ_FQZO01000004.1"/>
</dbReference>
<dbReference type="Pfam" id="PF13175">
    <property type="entry name" value="AAA_15"/>
    <property type="match status" value="1"/>
</dbReference>